<proteinExistence type="predicted"/>
<dbReference type="RefSeq" id="WP_124147367.1">
    <property type="nucleotide sequence ID" value="NZ_CAWOKI010000256.1"/>
</dbReference>
<dbReference type="InterPro" id="IPR001387">
    <property type="entry name" value="Cro/C1-type_HTH"/>
</dbReference>
<dbReference type="SUPFAM" id="SSF54862">
    <property type="entry name" value="4Fe-4S ferredoxins"/>
    <property type="match status" value="1"/>
</dbReference>
<evidence type="ECO:0000313" key="4">
    <source>
        <dbReference type="Proteomes" id="UP000269154"/>
    </source>
</evidence>
<dbReference type="InterPro" id="IPR017896">
    <property type="entry name" value="4Fe4S_Fe-S-bd"/>
</dbReference>
<gene>
    <name evidence="3" type="ORF">D5R40_28255</name>
</gene>
<evidence type="ECO:0000313" key="3">
    <source>
        <dbReference type="EMBL" id="RQH26250.1"/>
    </source>
</evidence>
<organism evidence="3 4">
    <name type="scientific">Okeania hirsuta</name>
    <dbReference type="NCBI Taxonomy" id="1458930"/>
    <lineage>
        <taxon>Bacteria</taxon>
        <taxon>Bacillati</taxon>
        <taxon>Cyanobacteriota</taxon>
        <taxon>Cyanophyceae</taxon>
        <taxon>Oscillatoriophycideae</taxon>
        <taxon>Oscillatoriales</taxon>
        <taxon>Microcoleaceae</taxon>
        <taxon>Okeania</taxon>
    </lineage>
</organism>
<dbReference type="SUPFAM" id="SSF47413">
    <property type="entry name" value="lambda repressor-like DNA-binding domains"/>
    <property type="match status" value="1"/>
</dbReference>
<dbReference type="CDD" id="cd00093">
    <property type="entry name" value="HTH_XRE"/>
    <property type="match status" value="1"/>
</dbReference>
<comment type="caution">
    <text evidence="3">The sequence shown here is derived from an EMBL/GenBank/DDBJ whole genome shotgun (WGS) entry which is preliminary data.</text>
</comment>
<dbReference type="PROSITE" id="PS51379">
    <property type="entry name" value="4FE4S_FER_2"/>
    <property type="match status" value="1"/>
</dbReference>
<accession>A0A3N6P319</accession>
<feature type="domain" description="HTH cro/C1-type" evidence="1">
    <location>
        <begin position="487"/>
        <end position="516"/>
    </location>
</feature>
<feature type="domain" description="4Fe-4S ferredoxin-type" evidence="2">
    <location>
        <begin position="1"/>
        <end position="31"/>
    </location>
</feature>
<evidence type="ECO:0000259" key="1">
    <source>
        <dbReference type="PROSITE" id="PS50943"/>
    </source>
</evidence>
<dbReference type="Pfam" id="PF01381">
    <property type="entry name" value="HTH_3"/>
    <property type="match status" value="1"/>
</dbReference>
<dbReference type="PROSITE" id="PS50943">
    <property type="entry name" value="HTH_CROC1"/>
    <property type="match status" value="1"/>
</dbReference>
<dbReference type="GO" id="GO:0003677">
    <property type="term" value="F:DNA binding"/>
    <property type="evidence" value="ECO:0007669"/>
    <property type="project" value="InterPro"/>
</dbReference>
<dbReference type="InterPro" id="IPR010982">
    <property type="entry name" value="Lambda_DNA-bd_dom_sf"/>
</dbReference>
<dbReference type="Proteomes" id="UP000269154">
    <property type="component" value="Unassembled WGS sequence"/>
</dbReference>
<protein>
    <submittedName>
        <fullName evidence="3">Helix-turn-helix domain-containing protein</fullName>
    </submittedName>
</protein>
<dbReference type="EMBL" id="RCBY01000271">
    <property type="protein sequence ID" value="RQH26250.1"/>
    <property type="molecule type" value="Genomic_DNA"/>
</dbReference>
<dbReference type="Gene3D" id="3.30.70.20">
    <property type="match status" value="1"/>
</dbReference>
<dbReference type="Gene3D" id="1.10.260.40">
    <property type="entry name" value="lambda repressor-like DNA-binding domains"/>
    <property type="match status" value="1"/>
</dbReference>
<name>A0A3N6P319_9CYAN</name>
<dbReference type="AlphaFoldDB" id="A0A3N6P319"/>
<reference evidence="3 4" key="1">
    <citation type="journal article" date="2018" name="ACS Chem. Biol.">
        <title>Ketoreductase domain dysfunction expands chemodiversity: malyngamide biosynthesis in the cyanobacterium Okeania hirsuta.</title>
        <authorList>
            <person name="Moss N.A."/>
            <person name="Leao T."/>
            <person name="Rankin M."/>
            <person name="McCullough T.M."/>
            <person name="Qu P."/>
            <person name="Korobeynikov A."/>
            <person name="Smith J.L."/>
            <person name="Gerwick L."/>
            <person name="Gerwick W.H."/>
        </authorList>
    </citation>
    <scope>NUCLEOTIDE SEQUENCE [LARGE SCALE GENOMIC DNA]</scope>
    <source>
        <strain evidence="3 4">PAB10Feb10-1</strain>
    </source>
</reference>
<sequence length="535" mass="61264">MTHKMTENCISCGTCVPQIHCPTGAITIEDEKYSINPELCNSCEGYYEEPQCVIHCSISSPVPTKAKKGRYKAETRTPTSSNLFPNGKHSPFASSIAIWEACNILTQRESLPWTVNAEGKLIYQRSIKQGQGSISFSIKDVEYSSQIINDDVIKVTDMPAMDIRAACLHLIYAAHAAVIDKPWEQEFVIDDQQIERYLGLEKRKDLSKATKLSLIKNLAQQPCNITTTIDWPQQGRINAFSLPEDQLWHILDIQHHFSEDSTGCKHLVGLTFRVKAGLWTKYFLNREGCKQGKAFYQYGILPQSILTTVMSIWQQHEGTARMLLWLLFKTKMGREQRLTVPTLMRVAYGEQKVIRASSCRDDRKRLIRTFESDLEVLNHYGLKPEFDPVTYPQEIQPMWAKLAALPDDGEEALDFWIDDGSKNTRLTDNGPRGKWNMLLNARILWFKLPEEWDKHLADFEKQKLRYSNKRKRTKKLAAICGEQIMTARKNQQLSQRQLATMLGKSQSWIRDIESGRFQVKGEDQMLLQNVLGLGG</sequence>
<dbReference type="OrthoDB" id="9800445at2"/>
<evidence type="ECO:0000259" key="2">
    <source>
        <dbReference type="PROSITE" id="PS51379"/>
    </source>
</evidence>
<keyword evidence="4" id="KW-1185">Reference proteome</keyword>